<dbReference type="GeneID" id="97554264"/>
<dbReference type="PANTHER" id="PTHR38460">
    <property type="entry name" value="TAUTOMERASE YOLI-RELATED"/>
    <property type="match status" value="1"/>
</dbReference>
<dbReference type="OrthoDB" id="9804765at2"/>
<name>A0A163F4L8_9BACL</name>
<evidence type="ECO:0000313" key="1">
    <source>
        <dbReference type="EMBL" id="KZS44156.1"/>
    </source>
</evidence>
<organism evidence="1 2">
    <name type="scientific">Paenibacillus glucanolyticus</name>
    <dbReference type="NCBI Taxonomy" id="59843"/>
    <lineage>
        <taxon>Bacteria</taxon>
        <taxon>Bacillati</taxon>
        <taxon>Bacillota</taxon>
        <taxon>Bacilli</taxon>
        <taxon>Bacillales</taxon>
        <taxon>Paenibacillaceae</taxon>
        <taxon>Paenibacillus</taxon>
    </lineage>
</organism>
<reference evidence="1" key="1">
    <citation type="journal article" date="2016" name="Genome Announc.">
        <title>Draft genomes of two strains of Paenibacillus glucanolyticus with capability to degrade lignocellulose.</title>
        <authorList>
            <person name="Mathews S.L."/>
            <person name="Pawlak J."/>
            <person name="Grunden A.M."/>
        </authorList>
    </citation>
    <scope>NUCLEOTIDE SEQUENCE [LARGE SCALE GENOMIC DNA]</scope>
    <source>
        <strain evidence="1">SLM1</strain>
    </source>
</reference>
<dbReference type="RefSeq" id="WP_036641508.1">
    <property type="nucleotide sequence ID" value="NZ_CBCSBX010000008.1"/>
</dbReference>
<dbReference type="InterPro" id="IPR037479">
    <property type="entry name" value="Tauto_MSAD"/>
</dbReference>
<protein>
    <submittedName>
        <fullName evidence="1">4-oxalocrotonate tautomerase</fullName>
    </submittedName>
</protein>
<sequence>MAQIKIYGVRERLNPVKEELSEVIHSCVVEAFGLPVDKKFHRFFPMNREDFYFPEGRTDRYTVIEISIFEGRTVEAKKQLIRLLFERIQHQLHISPQDVEITIFETPQHNWGIRGLPGDELTLGYQVNI</sequence>
<dbReference type="Gene3D" id="3.30.429.10">
    <property type="entry name" value="Macrophage Migration Inhibitory Factor"/>
    <property type="match status" value="1"/>
</dbReference>
<dbReference type="EMBL" id="LWMH01000002">
    <property type="protein sequence ID" value="KZS44156.1"/>
    <property type="molecule type" value="Genomic_DNA"/>
</dbReference>
<accession>A0A163F4L8</accession>
<evidence type="ECO:0000313" key="2">
    <source>
        <dbReference type="Proteomes" id="UP000076796"/>
    </source>
</evidence>
<dbReference type="AlphaFoldDB" id="A0A163F4L8"/>
<dbReference type="STRING" id="59843.A3958_01500"/>
<dbReference type="KEGG" id="pglu:A3958_01500"/>
<gene>
    <name evidence="1" type="ORF">AWU65_29240</name>
</gene>
<keyword evidence="2" id="KW-1185">Reference proteome</keyword>
<dbReference type="Pfam" id="PF14552">
    <property type="entry name" value="Tautomerase_2"/>
    <property type="match status" value="1"/>
</dbReference>
<dbReference type="PANTHER" id="PTHR38460:SF1">
    <property type="entry name" value="TAUTOMERASE YOLI-RELATED"/>
    <property type="match status" value="1"/>
</dbReference>
<dbReference type="SUPFAM" id="SSF55331">
    <property type="entry name" value="Tautomerase/MIF"/>
    <property type="match status" value="1"/>
</dbReference>
<dbReference type="InterPro" id="IPR014347">
    <property type="entry name" value="Tautomerase/MIF_sf"/>
</dbReference>
<proteinExistence type="predicted"/>
<comment type="caution">
    <text evidence="1">The sequence shown here is derived from an EMBL/GenBank/DDBJ whole genome shotgun (WGS) entry which is preliminary data.</text>
</comment>
<dbReference type="Proteomes" id="UP000076796">
    <property type="component" value="Unassembled WGS sequence"/>
</dbReference>